<dbReference type="CDD" id="cd00130">
    <property type="entry name" value="PAS"/>
    <property type="match status" value="1"/>
</dbReference>
<sequence length="183" mass="21176">MKHPSLIPSHEILIPGDRLLVCKTGPDGRITYCNPAFLHFTGHRLKELLGRKHSALRHPDMPKGLFAHLWRHLEQGQEWFGFLKNLTARGDFFWSFAQLMPDRNGDELHGYHAIYRPAPRSALPEIETLYGEMRRIEHEAKHGAAAASSLAWLERRLGDLHRGYERWIFRLLDLQRSNTARAA</sequence>
<keyword evidence="3" id="KW-1185">Reference proteome</keyword>
<dbReference type="InterPro" id="IPR000014">
    <property type="entry name" value="PAS"/>
</dbReference>
<evidence type="ECO:0000313" key="2">
    <source>
        <dbReference type="EMBL" id="NMH16254.1"/>
    </source>
</evidence>
<dbReference type="Pfam" id="PF08447">
    <property type="entry name" value="PAS_3"/>
    <property type="match status" value="1"/>
</dbReference>
<name>A0ABX1QM15_9PROT</name>
<dbReference type="RefSeq" id="WP_169115541.1">
    <property type="nucleotide sequence ID" value="NZ_JAAAUB010000003.1"/>
</dbReference>
<accession>A0ABX1QM15</accession>
<organism evidence="2 3">
    <name type="scientific">Tepidiphilus baoligensis</name>
    <dbReference type="NCBI Taxonomy" id="2698687"/>
    <lineage>
        <taxon>Bacteria</taxon>
        <taxon>Pseudomonadati</taxon>
        <taxon>Pseudomonadota</taxon>
        <taxon>Hydrogenophilia</taxon>
        <taxon>Hydrogenophilales</taxon>
        <taxon>Hydrogenophilaceae</taxon>
        <taxon>Tepidiphilus</taxon>
    </lineage>
</organism>
<dbReference type="SUPFAM" id="SSF55785">
    <property type="entry name" value="PYP-like sensor domain (PAS domain)"/>
    <property type="match status" value="1"/>
</dbReference>
<reference evidence="2 3" key="1">
    <citation type="journal article" date="2020" name="Curr. Microbiol.">
        <title>Tepidiphilus baoligensis sp. nov., a Novel Bacterium of the Family Hydrogenophilaceae Isolated from an Oil Reservoir.</title>
        <authorList>
            <person name="Zhang X."/>
            <person name="Wang G."/>
            <person name="Ma X."/>
            <person name="Yu J."/>
            <person name="You J."/>
            <person name="Xue Y."/>
            <person name="Ma Y."/>
        </authorList>
    </citation>
    <scope>NUCLEOTIDE SEQUENCE [LARGE SCALE GENOMIC DNA]</scope>
    <source>
        <strain evidence="2 3">B18-69</strain>
    </source>
</reference>
<dbReference type="NCBIfam" id="TIGR00229">
    <property type="entry name" value="sensory_box"/>
    <property type="match status" value="1"/>
</dbReference>
<dbReference type="InterPro" id="IPR035965">
    <property type="entry name" value="PAS-like_dom_sf"/>
</dbReference>
<protein>
    <submittedName>
        <fullName evidence="2">PAS domain-containing protein</fullName>
    </submittedName>
</protein>
<comment type="caution">
    <text evidence="2">The sequence shown here is derived from an EMBL/GenBank/DDBJ whole genome shotgun (WGS) entry which is preliminary data.</text>
</comment>
<dbReference type="Proteomes" id="UP000669605">
    <property type="component" value="Unassembled WGS sequence"/>
</dbReference>
<gene>
    <name evidence="2" type="ORF">GV368_03860</name>
</gene>
<feature type="domain" description="PAS" evidence="1">
    <location>
        <begin position="27"/>
        <end position="76"/>
    </location>
</feature>
<proteinExistence type="predicted"/>
<dbReference type="PROSITE" id="PS50112">
    <property type="entry name" value="PAS"/>
    <property type="match status" value="1"/>
</dbReference>
<dbReference type="InterPro" id="IPR013655">
    <property type="entry name" value="PAS_fold_3"/>
</dbReference>
<dbReference type="SMART" id="SM00091">
    <property type="entry name" value="PAS"/>
    <property type="match status" value="1"/>
</dbReference>
<dbReference type="EMBL" id="JAAAUB010000003">
    <property type="protein sequence ID" value="NMH16254.1"/>
    <property type="molecule type" value="Genomic_DNA"/>
</dbReference>
<evidence type="ECO:0000313" key="3">
    <source>
        <dbReference type="Proteomes" id="UP000669605"/>
    </source>
</evidence>
<evidence type="ECO:0000259" key="1">
    <source>
        <dbReference type="PROSITE" id="PS50112"/>
    </source>
</evidence>
<dbReference type="Gene3D" id="3.30.450.20">
    <property type="entry name" value="PAS domain"/>
    <property type="match status" value="1"/>
</dbReference>